<feature type="region of interest" description="Disordered" evidence="1">
    <location>
        <begin position="1"/>
        <end position="29"/>
    </location>
</feature>
<sequence length="85" mass="9857">NQDIDSSHMKIDSFDEEENRRSTLDSTHNESLLPQIKSSALELTSDDCWKSRIGGLRWLTAFALRRAIQRHEYEEILASRNAVRP</sequence>
<feature type="non-terminal residue" evidence="2">
    <location>
        <position position="1"/>
    </location>
</feature>
<proteinExistence type="predicted"/>
<comment type="caution">
    <text evidence="2">The sequence shown here is derived from an EMBL/GenBank/DDBJ whole genome shotgun (WGS) entry which is preliminary data.</text>
</comment>
<dbReference type="EMBL" id="BTRK01000005">
    <property type="protein sequence ID" value="GMR55107.1"/>
    <property type="molecule type" value="Genomic_DNA"/>
</dbReference>
<evidence type="ECO:0000256" key="1">
    <source>
        <dbReference type="SAM" id="MobiDB-lite"/>
    </source>
</evidence>
<organism evidence="2 3">
    <name type="scientific">Pristionchus mayeri</name>
    <dbReference type="NCBI Taxonomy" id="1317129"/>
    <lineage>
        <taxon>Eukaryota</taxon>
        <taxon>Metazoa</taxon>
        <taxon>Ecdysozoa</taxon>
        <taxon>Nematoda</taxon>
        <taxon>Chromadorea</taxon>
        <taxon>Rhabditida</taxon>
        <taxon>Rhabditina</taxon>
        <taxon>Diplogasteromorpha</taxon>
        <taxon>Diplogasteroidea</taxon>
        <taxon>Neodiplogasteridae</taxon>
        <taxon>Pristionchus</taxon>
    </lineage>
</organism>
<evidence type="ECO:0000313" key="2">
    <source>
        <dbReference type="EMBL" id="GMR55107.1"/>
    </source>
</evidence>
<evidence type="ECO:0000313" key="3">
    <source>
        <dbReference type="Proteomes" id="UP001328107"/>
    </source>
</evidence>
<dbReference type="AlphaFoldDB" id="A0AAN5I786"/>
<reference evidence="3" key="1">
    <citation type="submission" date="2022-10" db="EMBL/GenBank/DDBJ databases">
        <title>Genome assembly of Pristionchus species.</title>
        <authorList>
            <person name="Yoshida K."/>
            <person name="Sommer R.J."/>
        </authorList>
    </citation>
    <scope>NUCLEOTIDE SEQUENCE [LARGE SCALE GENOMIC DNA]</scope>
    <source>
        <strain evidence="3">RS5460</strain>
    </source>
</reference>
<accession>A0AAN5I786</accession>
<feature type="non-terminal residue" evidence="2">
    <location>
        <position position="85"/>
    </location>
</feature>
<feature type="compositionally biased region" description="Basic and acidic residues" evidence="1">
    <location>
        <begin position="1"/>
        <end position="23"/>
    </location>
</feature>
<keyword evidence="3" id="KW-1185">Reference proteome</keyword>
<protein>
    <submittedName>
        <fullName evidence="2">Uncharacterized protein</fullName>
    </submittedName>
</protein>
<name>A0AAN5I786_9BILA</name>
<gene>
    <name evidence="2" type="ORF">PMAYCL1PPCAC_25302</name>
</gene>
<dbReference type="Proteomes" id="UP001328107">
    <property type="component" value="Unassembled WGS sequence"/>
</dbReference>